<protein>
    <recommendedName>
        <fullName evidence="3">Rha family transcriptional regulator</fullName>
    </recommendedName>
</protein>
<evidence type="ECO:0008006" key="3">
    <source>
        <dbReference type="Google" id="ProtNLM"/>
    </source>
</evidence>
<gene>
    <name evidence="1" type="ORF">AB3U87_01345</name>
</gene>
<dbReference type="RefSeq" id="WP_394148146.1">
    <property type="nucleotide sequence ID" value="NZ_JBGCUC010000001.1"/>
</dbReference>
<sequence length="233" mass="27073">MSTSIINFDQTVTMTSLDFLNSVINPAREEAGEKPIRNNDFIKRLEDELSGQEIAYESFVRFGNTVKEYTLNADQLLLVGMRESKAVRLKVLEYIRKIEAVKQRLENDKKRVAVQSANRRGVTWGDFCKAHDLPAQRLLQALKKSRGLFRFRPDGRVEVNPRYRDYFIILKPTDRRFSPTGINFRFNAKGQEYFSKEKALDKFRTDLVEQLGSDYEKQQLLLSRARAGKPDEL</sequence>
<accession>A0ABW7CFM5</accession>
<name>A0ABW7CFM5_9GAMM</name>
<dbReference type="EMBL" id="JBGCUC010000001">
    <property type="protein sequence ID" value="MFG6075006.1"/>
    <property type="molecule type" value="Genomic_DNA"/>
</dbReference>
<evidence type="ECO:0000313" key="2">
    <source>
        <dbReference type="Proteomes" id="UP001605250"/>
    </source>
</evidence>
<reference evidence="1 2" key="1">
    <citation type="submission" date="2024-07" db="EMBL/GenBank/DDBJ databases">
        <title>Novel bacterial strain Erwinia sp. OPT-41 promoting growth of various crops.</title>
        <authorList>
            <person name="Egorshina A."/>
            <person name="Lukyantsev M.A."/>
            <person name="Golubev S.N."/>
            <person name="Muratova A.Y."/>
            <person name="Bulygina E.A."/>
        </authorList>
    </citation>
    <scope>NUCLEOTIDE SEQUENCE [LARGE SCALE GENOMIC DNA]</scope>
    <source>
        <strain evidence="1 2">OPT-41</strain>
    </source>
</reference>
<proteinExistence type="predicted"/>
<comment type="caution">
    <text evidence="1">The sequence shown here is derived from an EMBL/GenBank/DDBJ whole genome shotgun (WGS) entry which is preliminary data.</text>
</comment>
<organism evidence="1 2">
    <name type="scientific">Erwinia plantamica</name>
    <dbReference type="NCBI Taxonomy" id="3237104"/>
    <lineage>
        <taxon>Bacteria</taxon>
        <taxon>Pseudomonadati</taxon>
        <taxon>Pseudomonadota</taxon>
        <taxon>Gammaproteobacteria</taxon>
        <taxon>Enterobacterales</taxon>
        <taxon>Erwiniaceae</taxon>
        <taxon>Erwinia</taxon>
    </lineage>
</organism>
<evidence type="ECO:0000313" key="1">
    <source>
        <dbReference type="EMBL" id="MFG6075006.1"/>
    </source>
</evidence>
<dbReference type="Proteomes" id="UP001605250">
    <property type="component" value="Unassembled WGS sequence"/>
</dbReference>
<keyword evidence="2" id="KW-1185">Reference proteome</keyword>